<reference evidence="2" key="1">
    <citation type="journal article" date="2017" name="Science">
        <title>Giant viruses with an expanded complement of translation system components.</title>
        <authorList>
            <person name="Schulz F."/>
            <person name="Yutin N."/>
            <person name="Ivanova N.N."/>
            <person name="Ortega D.R."/>
            <person name="Lee T.K."/>
            <person name="Vierheilig J."/>
            <person name="Daims H."/>
            <person name="Horn M."/>
            <person name="Wagner M."/>
            <person name="Jensen G.J."/>
            <person name="Kyrpides N.C."/>
            <person name="Koonin E.V."/>
            <person name="Woyke T."/>
        </authorList>
    </citation>
    <scope>NUCLEOTIDE SEQUENCE</scope>
    <source>
        <strain evidence="2">CTV1</strain>
    </source>
</reference>
<name>A0A1V0SAI7_9VIRU</name>
<sequence>MTIHDEMETLRKIQEGYSISRFGDGEFRLINGKNMIFQDYDNRIVRLLKKILSQDNIPKKLLIGIPPFYKNKNTFYCPERITNKKVETYWRRYMNKKESKNIEDIINYDKIYYSSFISRIESFEYCKKKYLEELSKIWNKRNVVLIMNQKKYSEVSNIIKKHLDTANILEIIFCKERNAFEYFDCLLDKCKKFNKSTLFLIMAGPTAAVLSYKLCKSGYQSVDIGSFFEMYGQ</sequence>
<evidence type="ECO:0000259" key="1">
    <source>
        <dbReference type="Pfam" id="PF08759"/>
    </source>
</evidence>
<organism evidence="2">
    <name type="scientific">Catovirus CTV1</name>
    <dbReference type="NCBI Taxonomy" id="1977631"/>
    <lineage>
        <taxon>Viruses</taxon>
        <taxon>Varidnaviria</taxon>
        <taxon>Bamfordvirae</taxon>
        <taxon>Nucleocytoviricota</taxon>
        <taxon>Megaviricetes</taxon>
        <taxon>Imitervirales</taxon>
        <taxon>Mimiviridae</taxon>
        <taxon>Klosneuvirinae</taxon>
        <taxon>Catovirus</taxon>
    </lineage>
</organism>
<dbReference type="InterPro" id="IPR014869">
    <property type="entry name" value="GT-D"/>
</dbReference>
<dbReference type="Pfam" id="PF08759">
    <property type="entry name" value="GT-D"/>
    <property type="match status" value="1"/>
</dbReference>
<feature type="domain" description="Glycosyltransferase GT-D fold" evidence="1">
    <location>
        <begin position="19"/>
        <end position="227"/>
    </location>
</feature>
<accession>A0A1V0SAI7</accession>
<protein>
    <recommendedName>
        <fullName evidence="1">Glycosyltransferase GT-D fold domain-containing protein</fullName>
    </recommendedName>
</protein>
<evidence type="ECO:0000313" key="2">
    <source>
        <dbReference type="EMBL" id="ARF08727.1"/>
    </source>
</evidence>
<proteinExistence type="predicted"/>
<gene>
    <name evidence="2" type="ORF">Catovirus_1_777</name>
</gene>
<dbReference type="EMBL" id="KY684083">
    <property type="protein sequence ID" value="ARF08727.1"/>
    <property type="molecule type" value="Genomic_DNA"/>
</dbReference>